<dbReference type="OrthoDB" id="3676177at2"/>
<reference evidence="1 2" key="1">
    <citation type="submission" date="2014-07" db="EMBL/GenBank/DDBJ databases">
        <title>Whole Genome Sequence of the Amycolatopsis methanolica 239.</title>
        <authorList>
            <person name="Tang B."/>
        </authorList>
    </citation>
    <scope>NUCLEOTIDE SEQUENCE [LARGE SCALE GENOMIC DNA]</scope>
    <source>
        <strain evidence="1 2">239</strain>
    </source>
</reference>
<evidence type="ECO:0000313" key="1">
    <source>
        <dbReference type="EMBL" id="AIJ22142.1"/>
    </source>
</evidence>
<name>A0A076MWS1_AMYME</name>
<dbReference type="Proteomes" id="UP000062973">
    <property type="component" value="Chromosome"/>
</dbReference>
<dbReference type="KEGG" id="amq:AMETH_2050"/>
<proteinExistence type="predicted"/>
<organism evidence="1 2">
    <name type="scientific">Amycolatopsis methanolica 239</name>
    <dbReference type="NCBI Taxonomy" id="1068978"/>
    <lineage>
        <taxon>Bacteria</taxon>
        <taxon>Bacillati</taxon>
        <taxon>Actinomycetota</taxon>
        <taxon>Actinomycetes</taxon>
        <taxon>Pseudonocardiales</taxon>
        <taxon>Pseudonocardiaceae</taxon>
        <taxon>Amycolatopsis</taxon>
        <taxon>Amycolatopsis methanolica group</taxon>
    </lineage>
</organism>
<sequence>MTHIECNGDVHESSMMLAEAVKDEPHLIRLHVGSAWNQPEKRRRKVRIRARSLTVGGTPGPEPHVTRTWGVHHQVVLPRGVHAVYKPVGTVATRIEAGHDALGRSTFTCSIADLPHHETVGMRLQLS</sequence>
<dbReference type="STRING" id="1068978.AMETH_2050"/>
<evidence type="ECO:0000313" key="2">
    <source>
        <dbReference type="Proteomes" id="UP000062973"/>
    </source>
</evidence>
<keyword evidence="2" id="KW-1185">Reference proteome</keyword>
<gene>
    <name evidence="1" type="ORF">AMETH_2050</name>
</gene>
<dbReference type="PATRIC" id="fig|1068978.7.peg.2177"/>
<dbReference type="EMBL" id="CP009110">
    <property type="protein sequence ID" value="AIJ22142.1"/>
    <property type="molecule type" value="Genomic_DNA"/>
</dbReference>
<dbReference type="HOGENOM" id="CLU_1965951_0_0_11"/>
<accession>A0A076MWS1</accession>
<dbReference type="RefSeq" id="WP_017981354.1">
    <property type="nucleotide sequence ID" value="NZ_AQUL01000001.1"/>
</dbReference>
<protein>
    <submittedName>
        <fullName evidence="1">Uncharacterized protein</fullName>
    </submittedName>
</protein>
<dbReference type="AlphaFoldDB" id="A0A076MWS1"/>